<protein>
    <submittedName>
        <fullName evidence="2">Uncharacterized protein</fullName>
    </submittedName>
</protein>
<evidence type="ECO:0000256" key="1">
    <source>
        <dbReference type="SAM" id="MobiDB-lite"/>
    </source>
</evidence>
<feature type="non-terminal residue" evidence="2">
    <location>
        <position position="51"/>
    </location>
</feature>
<reference evidence="2 3" key="1">
    <citation type="submission" date="2024-05" db="EMBL/GenBank/DDBJ databases">
        <title>Genome sequencing and assembly of Indian major carp, Cirrhinus mrigala (Hamilton, 1822).</title>
        <authorList>
            <person name="Mohindra V."/>
            <person name="Chowdhury L.M."/>
            <person name="Lal K."/>
            <person name="Jena J.K."/>
        </authorList>
    </citation>
    <scope>NUCLEOTIDE SEQUENCE [LARGE SCALE GENOMIC DNA]</scope>
    <source>
        <strain evidence="2">CM1030</strain>
        <tissue evidence="2">Blood</tissue>
    </source>
</reference>
<name>A0ABD0NPG7_CIRMR</name>
<organism evidence="2 3">
    <name type="scientific">Cirrhinus mrigala</name>
    <name type="common">Mrigala</name>
    <dbReference type="NCBI Taxonomy" id="683832"/>
    <lineage>
        <taxon>Eukaryota</taxon>
        <taxon>Metazoa</taxon>
        <taxon>Chordata</taxon>
        <taxon>Craniata</taxon>
        <taxon>Vertebrata</taxon>
        <taxon>Euteleostomi</taxon>
        <taxon>Actinopterygii</taxon>
        <taxon>Neopterygii</taxon>
        <taxon>Teleostei</taxon>
        <taxon>Ostariophysi</taxon>
        <taxon>Cypriniformes</taxon>
        <taxon>Cyprinidae</taxon>
        <taxon>Labeoninae</taxon>
        <taxon>Labeonini</taxon>
        <taxon>Cirrhinus</taxon>
    </lineage>
</organism>
<keyword evidence="3" id="KW-1185">Reference proteome</keyword>
<gene>
    <name evidence="2" type="ORF">M9458_042653</name>
</gene>
<dbReference type="EMBL" id="JAMKFB020000021">
    <property type="protein sequence ID" value="KAL0163257.1"/>
    <property type="molecule type" value="Genomic_DNA"/>
</dbReference>
<dbReference type="Proteomes" id="UP001529510">
    <property type="component" value="Unassembled WGS sequence"/>
</dbReference>
<sequence>AKHDAINPSIGPADPEGPAVRGEDGRSTPWPGDQIQTGGGEPQTKHCQAIQ</sequence>
<proteinExistence type="predicted"/>
<evidence type="ECO:0000313" key="2">
    <source>
        <dbReference type="EMBL" id="KAL0163257.1"/>
    </source>
</evidence>
<evidence type="ECO:0000313" key="3">
    <source>
        <dbReference type="Proteomes" id="UP001529510"/>
    </source>
</evidence>
<feature type="non-terminal residue" evidence="2">
    <location>
        <position position="1"/>
    </location>
</feature>
<accession>A0ABD0NPG7</accession>
<dbReference type="AlphaFoldDB" id="A0ABD0NPG7"/>
<comment type="caution">
    <text evidence="2">The sequence shown here is derived from an EMBL/GenBank/DDBJ whole genome shotgun (WGS) entry which is preliminary data.</text>
</comment>
<feature type="region of interest" description="Disordered" evidence="1">
    <location>
        <begin position="1"/>
        <end position="51"/>
    </location>
</feature>